<reference evidence="2" key="1">
    <citation type="journal article" date="2019" name="Int. J. Syst. Evol. Microbiol.">
        <title>The Global Catalogue of Microorganisms (GCM) 10K type strain sequencing project: providing services to taxonomists for standard genome sequencing and annotation.</title>
        <authorList>
            <consortium name="The Broad Institute Genomics Platform"/>
            <consortium name="The Broad Institute Genome Sequencing Center for Infectious Disease"/>
            <person name="Wu L."/>
            <person name="Ma J."/>
        </authorList>
    </citation>
    <scope>NUCLEOTIDE SEQUENCE [LARGE SCALE GENOMIC DNA]</scope>
    <source>
        <strain evidence="2">KCTC 52416</strain>
    </source>
</reference>
<dbReference type="PROSITE" id="PS51257">
    <property type="entry name" value="PROKAR_LIPOPROTEIN"/>
    <property type="match status" value="1"/>
</dbReference>
<accession>A0ABV7JQ46</accession>
<sequence length="217" mass="23895">MRIPIVIFLCVCLFVACEKTAHLPAERPDAAVYLLQDVEFFLSADDGIDSTLQRLDTITFVNNSDGPLPDTTFYPYSSLCDSVSVAVTTPQGTALRFADSISFRHLTIHTQVDGTLTYGQQADSVHFAGFPDTVVMPQRRVQIATTLHPTPRTQYKLTGEYWRVRYSVSFRAKAAQSGSDEHIPIEGKVNYSTVAVSAYEGQTPVPQATILIASDLD</sequence>
<dbReference type="EMBL" id="JBHRTA010000035">
    <property type="protein sequence ID" value="MFC3198231.1"/>
    <property type="molecule type" value="Genomic_DNA"/>
</dbReference>
<keyword evidence="2" id="KW-1185">Reference proteome</keyword>
<evidence type="ECO:0008006" key="3">
    <source>
        <dbReference type="Google" id="ProtNLM"/>
    </source>
</evidence>
<protein>
    <recommendedName>
        <fullName evidence="3">DUF4249 family protein</fullName>
    </recommendedName>
</protein>
<dbReference type="RefSeq" id="WP_379022688.1">
    <property type="nucleotide sequence ID" value="NZ_JBHRTA010000035.1"/>
</dbReference>
<evidence type="ECO:0000313" key="2">
    <source>
        <dbReference type="Proteomes" id="UP001595526"/>
    </source>
</evidence>
<organism evidence="1 2">
    <name type="scientific">Parapedobacter deserti</name>
    <dbReference type="NCBI Taxonomy" id="1912957"/>
    <lineage>
        <taxon>Bacteria</taxon>
        <taxon>Pseudomonadati</taxon>
        <taxon>Bacteroidota</taxon>
        <taxon>Sphingobacteriia</taxon>
        <taxon>Sphingobacteriales</taxon>
        <taxon>Sphingobacteriaceae</taxon>
        <taxon>Parapedobacter</taxon>
    </lineage>
</organism>
<name>A0ABV7JQ46_9SPHI</name>
<proteinExistence type="predicted"/>
<comment type="caution">
    <text evidence="1">The sequence shown here is derived from an EMBL/GenBank/DDBJ whole genome shotgun (WGS) entry which is preliminary data.</text>
</comment>
<gene>
    <name evidence="1" type="ORF">ACFOET_11470</name>
</gene>
<dbReference type="Proteomes" id="UP001595526">
    <property type="component" value="Unassembled WGS sequence"/>
</dbReference>
<evidence type="ECO:0000313" key="1">
    <source>
        <dbReference type="EMBL" id="MFC3198231.1"/>
    </source>
</evidence>